<dbReference type="EMBL" id="SSND01000002">
    <property type="protein sequence ID" value="THD83648.1"/>
    <property type="molecule type" value="Genomic_DNA"/>
</dbReference>
<proteinExistence type="predicted"/>
<accession>A0A4S3MMM4</accession>
<dbReference type="InterPro" id="IPR021395">
    <property type="entry name" value="DUF3035"/>
</dbReference>
<comment type="caution">
    <text evidence="2">The sequence shown here is derived from an EMBL/GenBank/DDBJ whole genome shotgun (WGS) entry which is preliminary data.</text>
</comment>
<feature type="region of interest" description="Disordered" evidence="1">
    <location>
        <begin position="55"/>
        <end position="76"/>
    </location>
</feature>
<organism evidence="2 3">
    <name type="scientific">Aliigemmobacter aestuarii</name>
    <dbReference type="NCBI Taxonomy" id="1445661"/>
    <lineage>
        <taxon>Bacteria</taxon>
        <taxon>Pseudomonadati</taxon>
        <taxon>Pseudomonadota</taxon>
        <taxon>Alphaproteobacteria</taxon>
        <taxon>Rhodobacterales</taxon>
        <taxon>Paracoccaceae</taxon>
        <taxon>Aliigemmobacter</taxon>
    </lineage>
</organism>
<evidence type="ECO:0000313" key="3">
    <source>
        <dbReference type="Proteomes" id="UP000309450"/>
    </source>
</evidence>
<dbReference type="PROSITE" id="PS51257">
    <property type="entry name" value="PROKAR_LIPOPROTEIN"/>
    <property type="match status" value="1"/>
</dbReference>
<evidence type="ECO:0000256" key="1">
    <source>
        <dbReference type="SAM" id="MobiDB-lite"/>
    </source>
</evidence>
<name>A0A4S3MMM4_9RHOB</name>
<dbReference type="AlphaFoldDB" id="A0A4S3MMM4"/>
<dbReference type="Proteomes" id="UP000309450">
    <property type="component" value="Unassembled WGS sequence"/>
</dbReference>
<dbReference type="Pfam" id="PF11233">
    <property type="entry name" value="DUF3035"/>
    <property type="match status" value="1"/>
</dbReference>
<evidence type="ECO:0000313" key="2">
    <source>
        <dbReference type="EMBL" id="THD83648.1"/>
    </source>
</evidence>
<protein>
    <submittedName>
        <fullName evidence="2">DUF3035 domain-containing protein</fullName>
    </submittedName>
</protein>
<keyword evidence="3" id="KW-1185">Reference proteome</keyword>
<sequence length="176" mass="18828">MKAAGRGSAAKAGLAFVLVLSVAACSSGEPRLMNVKASGEGPDEFAIIPPKPLEMPESLAELPPPTPGGENRTDQKPREAAIATLGGRVRTGTAGDGGLISYASRYGVTSGIRQTLAAEDLEFRRRNDGRLLERLFDVNVYFRAYEPMSLDQYAELERWRRAGAGNPSAPPPELTE</sequence>
<dbReference type="OrthoDB" id="7876689at2"/>
<gene>
    <name evidence="2" type="ORF">E7811_10270</name>
</gene>
<dbReference type="RefSeq" id="WP_136394542.1">
    <property type="nucleotide sequence ID" value="NZ_SSND01000002.1"/>
</dbReference>
<reference evidence="2 3" key="1">
    <citation type="submission" date="2019-04" db="EMBL/GenBank/DDBJ databases">
        <title>Draft genome sequence of Gemmobacter aestuarii sp. nov.</title>
        <authorList>
            <person name="Hameed A."/>
            <person name="Lin S.-Y."/>
            <person name="Shahina M."/>
            <person name="Lai W.-A."/>
            <person name="Young C.-C."/>
        </authorList>
    </citation>
    <scope>NUCLEOTIDE SEQUENCE [LARGE SCALE GENOMIC DNA]</scope>
    <source>
        <strain evidence="2 3">CC-PW-75</strain>
    </source>
</reference>